<dbReference type="EMBL" id="CM031816">
    <property type="protein sequence ID" value="KAG6645338.1"/>
    <property type="molecule type" value="Genomic_DNA"/>
</dbReference>
<dbReference type="EMBL" id="CM031816">
    <property type="protein sequence ID" value="KAG6645337.1"/>
    <property type="molecule type" value="Genomic_DNA"/>
</dbReference>
<gene>
    <name evidence="1" type="ORF">CIPAW_08G115700</name>
</gene>
<sequence length="126" mass="13866">MSCMLFRTHHCPAPPFASHCLVTLELTTGNHSAIPCFDHLLQPRELVTQVQLSHMKPKPPLFLIPENRAREALPILSVSSLATLRKLPKKPTEIAVRFPLGSDIRQAAPPSAALFSTTSQRSHGDV</sequence>
<protein>
    <submittedName>
        <fullName evidence="1">Uncharacterized protein</fullName>
    </submittedName>
</protein>
<proteinExistence type="predicted"/>
<evidence type="ECO:0000313" key="1">
    <source>
        <dbReference type="EMBL" id="KAG6645337.1"/>
    </source>
</evidence>
<comment type="caution">
    <text evidence="1">The sequence shown here is derived from an EMBL/GenBank/DDBJ whole genome shotgun (WGS) entry which is preliminary data.</text>
</comment>
<keyword evidence="2" id="KW-1185">Reference proteome</keyword>
<evidence type="ECO:0000313" key="2">
    <source>
        <dbReference type="Proteomes" id="UP000811609"/>
    </source>
</evidence>
<dbReference type="AlphaFoldDB" id="A0A8T1PVG0"/>
<accession>A0A8T1PVG0</accession>
<name>A0A8T1PVG0_CARIL</name>
<organism evidence="1 2">
    <name type="scientific">Carya illinoinensis</name>
    <name type="common">Pecan</name>
    <dbReference type="NCBI Taxonomy" id="32201"/>
    <lineage>
        <taxon>Eukaryota</taxon>
        <taxon>Viridiplantae</taxon>
        <taxon>Streptophyta</taxon>
        <taxon>Embryophyta</taxon>
        <taxon>Tracheophyta</taxon>
        <taxon>Spermatophyta</taxon>
        <taxon>Magnoliopsida</taxon>
        <taxon>eudicotyledons</taxon>
        <taxon>Gunneridae</taxon>
        <taxon>Pentapetalae</taxon>
        <taxon>rosids</taxon>
        <taxon>fabids</taxon>
        <taxon>Fagales</taxon>
        <taxon>Juglandaceae</taxon>
        <taxon>Carya</taxon>
    </lineage>
</organism>
<reference evidence="1" key="1">
    <citation type="submission" date="2020-12" db="EMBL/GenBank/DDBJ databases">
        <title>WGS assembly of Carya illinoinensis cv. Pawnee.</title>
        <authorList>
            <person name="Platts A."/>
            <person name="Shu S."/>
            <person name="Wright S."/>
            <person name="Barry K."/>
            <person name="Edger P."/>
            <person name="Pires J.C."/>
            <person name="Schmutz J."/>
        </authorList>
    </citation>
    <scope>NUCLEOTIDE SEQUENCE</scope>
    <source>
        <tissue evidence="1">Leaf</tissue>
    </source>
</reference>
<dbReference type="Proteomes" id="UP000811609">
    <property type="component" value="Chromosome 8"/>
</dbReference>